<dbReference type="PROSITE" id="PS00198">
    <property type="entry name" value="4FE4S_FER_1"/>
    <property type="match status" value="1"/>
</dbReference>
<evidence type="ECO:0000256" key="4">
    <source>
        <dbReference type="ARBA" id="ARBA00022643"/>
    </source>
</evidence>
<name>A0A8F5ZEH0_METHU</name>
<accession>A0A8F5ZEH0</accession>
<dbReference type="InterPro" id="IPR029479">
    <property type="entry name" value="Nitroreductase"/>
</dbReference>
<dbReference type="PANTHER" id="PTHR43673">
    <property type="entry name" value="NAD(P)H NITROREDUCTASE YDGI-RELATED"/>
    <property type="match status" value="1"/>
</dbReference>
<evidence type="ECO:0000256" key="2">
    <source>
        <dbReference type="ARBA" id="ARBA00007118"/>
    </source>
</evidence>
<dbReference type="PROSITE" id="PS51379">
    <property type="entry name" value="4FE4S_FER_2"/>
    <property type="match status" value="2"/>
</dbReference>
<keyword evidence="3" id="KW-0285">Flavoprotein</keyword>
<keyword evidence="5" id="KW-0560">Oxidoreductase</keyword>
<dbReference type="CDD" id="cd02143">
    <property type="entry name" value="nitroreductase_FeS-like"/>
    <property type="match status" value="1"/>
</dbReference>
<sequence length="282" mass="31668">MKQTSPTHSVIIDIEKCISCGICSSVCMFSVIIMDETTRKPVISSNVPPCSQCGHCETFCPEGAIHLNIPDLKPPNLSQNIHPVSTEQIQDLVLHRRSIRKYLQKPVPRDTIEEILDIVRYAPSAMNLQTVRWQVIYETKVIRNIAQEIISWMNLMITEQRLHEFAIGTSFPYITSEWEKGRDLITHGAPHLLLTYSGNDELTATTDAIIATSYLDLIAPVFNLGSCWTGILKRAADWSPDVLALLDLPEGSIPQTALLIGHPAFIQYSIPERKPVKVRWIG</sequence>
<evidence type="ECO:0000256" key="3">
    <source>
        <dbReference type="ARBA" id="ARBA00022630"/>
    </source>
</evidence>
<dbReference type="Pfam" id="PF13187">
    <property type="entry name" value="Fer4_9"/>
    <property type="match status" value="1"/>
</dbReference>
<protein>
    <submittedName>
        <fullName evidence="7">Nitroreductase family protein</fullName>
    </submittedName>
</protein>
<feature type="domain" description="4Fe-4S ferredoxin-type" evidence="6">
    <location>
        <begin position="39"/>
        <end position="70"/>
    </location>
</feature>
<feature type="domain" description="4Fe-4S ferredoxin-type" evidence="6">
    <location>
        <begin position="8"/>
        <end position="37"/>
    </location>
</feature>
<evidence type="ECO:0000256" key="5">
    <source>
        <dbReference type="ARBA" id="ARBA00023002"/>
    </source>
</evidence>
<comment type="similarity">
    <text evidence="2">Belongs to the nitroreductase family.</text>
</comment>
<evidence type="ECO:0000313" key="7">
    <source>
        <dbReference type="EMBL" id="QXO94390.1"/>
    </source>
</evidence>
<reference evidence="7 8" key="1">
    <citation type="submission" date="2021-06" db="EMBL/GenBank/DDBJ databases">
        <title>Complete genome sequence of the secondary alcohol utilizing methanogen Methanospirillum hungatei strain GP1.</title>
        <authorList>
            <person name="Day L.A."/>
            <person name="Costa K.C."/>
        </authorList>
    </citation>
    <scope>NUCLEOTIDE SEQUENCE [LARGE SCALE GENOMIC DNA]</scope>
    <source>
        <strain evidence="7 8">GP1</strain>
    </source>
</reference>
<organism evidence="7 8">
    <name type="scientific">Methanospirillum hungatei</name>
    <dbReference type="NCBI Taxonomy" id="2203"/>
    <lineage>
        <taxon>Archaea</taxon>
        <taxon>Methanobacteriati</taxon>
        <taxon>Methanobacteriota</taxon>
        <taxon>Stenosarchaea group</taxon>
        <taxon>Methanomicrobia</taxon>
        <taxon>Methanomicrobiales</taxon>
        <taxon>Methanospirillaceae</taxon>
        <taxon>Methanospirillum</taxon>
    </lineage>
</organism>
<dbReference type="InterPro" id="IPR017900">
    <property type="entry name" value="4Fe4S_Fe_S_CS"/>
</dbReference>
<dbReference type="EMBL" id="CP077107">
    <property type="protein sequence ID" value="QXO94390.1"/>
    <property type="molecule type" value="Genomic_DNA"/>
</dbReference>
<dbReference type="PANTHER" id="PTHR43673:SF2">
    <property type="entry name" value="NITROREDUCTASE"/>
    <property type="match status" value="1"/>
</dbReference>
<proteinExistence type="inferred from homology"/>
<evidence type="ECO:0000313" key="8">
    <source>
        <dbReference type="Proteomes" id="UP000694228"/>
    </source>
</evidence>
<dbReference type="OrthoDB" id="51316at2157"/>
<dbReference type="Proteomes" id="UP000694228">
    <property type="component" value="Chromosome"/>
</dbReference>
<gene>
    <name evidence="7" type="ORF">KSK55_13855</name>
</gene>
<dbReference type="AlphaFoldDB" id="A0A8F5ZEH0"/>
<keyword evidence="4" id="KW-0288">FMN</keyword>
<dbReference type="GO" id="GO:0016491">
    <property type="term" value="F:oxidoreductase activity"/>
    <property type="evidence" value="ECO:0007669"/>
    <property type="project" value="UniProtKB-KW"/>
</dbReference>
<dbReference type="InterPro" id="IPR017896">
    <property type="entry name" value="4Fe4S_Fe-S-bd"/>
</dbReference>
<evidence type="ECO:0000256" key="1">
    <source>
        <dbReference type="ARBA" id="ARBA00001917"/>
    </source>
</evidence>
<evidence type="ECO:0000259" key="6">
    <source>
        <dbReference type="PROSITE" id="PS51379"/>
    </source>
</evidence>
<comment type="cofactor">
    <cofactor evidence="1">
        <name>FMN</name>
        <dbReference type="ChEBI" id="CHEBI:58210"/>
    </cofactor>
</comment>
<dbReference type="Pfam" id="PF00881">
    <property type="entry name" value="Nitroreductase"/>
    <property type="match status" value="1"/>
</dbReference>